<gene>
    <name evidence="2" type="ORF">Tco_1057777</name>
</gene>
<reference evidence="2" key="2">
    <citation type="submission" date="2022-01" db="EMBL/GenBank/DDBJ databases">
        <authorList>
            <person name="Yamashiro T."/>
            <person name="Shiraishi A."/>
            <person name="Satake H."/>
            <person name="Nakayama K."/>
        </authorList>
    </citation>
    <scope>NUCLEOTIDE SEQUENCE</scope>
</reference>
<dbReference type="Pfam" id="PF22936">
    <property type="entry name" value="Pol_BBD"/>
    <property type="match status" value="1"/>
</dbReference>
<protein>
    <recommendedName>
        <fullName evidence="1">Retrovirus-related Pol polyprotein from transposon TNT 1-94-like beta-barrel domain-containing protein</fullName>
    </recommendedName>
</protein>
<dbReference type="Proteomes" id="UP001151760">
    <property type="component" value="Unassembled WGS sequence"/>
</dbReference>
<dbReference type="InterPro" id="IPR054722">
    <property type="entry name" value="PolX-like_BBD"/>
</dbReference>
<proteinExistence type="predicted"/>
<name>A0ABQ5H6D1_9ASTR</name>
<evidence type="ECO:0000313" key="2">
    <source>
        <dbReference type="EMBL" id="GJT83435.1"/>
    </source>
</evidence>
<keyword evidence="3" id="KW-1185">Reference proteome</keyword>
<accession>A0ABQ5H6D1</accession>
<comment type="caution">
    <text evidence="2">The sequence shown here is derived from an EMBL/GenBank/DDBJ whole genome shotgun (WGS) entry which is preliminary data.</text>
</comment>
<feature type="domain" description="Retrovirus-related Pol polyprotein from transposon TNT 1-94-like beta-barrel" evidence="1">
    <location>
        <begin position="58"/>
        <end position="88"/>
    </location>
</feature>
<organism evidence="2 3">
    <name type="scientific">Tanacetum coccineum</name>
    <dbReference type="NCBI Taxonomy" id="301880"/>
    <lineage>
        <taxon>Eukaryota</taxon>
        <taxon>Viridiplantae</taxon>
        <taxon>Streptophyta</taxon>
        <taxon>Embryophyta</taxon>
        <taxon>Tracheophyta</taxon>
        <taxon>Spermatophyta</taxon>
        <taxon>Magnoliopsida</taxon>
        <taxon>eudicotyledons</taxon>
        <taxon>Gunneridae</taxon>
        <taxon>Pentapetalae</taxon>
        <taxon>asterids</taxon>
        <taxon>campanulids</taxon>
        <taxon>Asterales</taxon>
        <taxon>Asteraceae</taxon>
        <taxon>Asteroideae</taxon>
        <taxon>Anthemideae</taxon>
        <taxon>Anthemidinae</taxon>
        <taxon>Tanacetum</taxon>
    </lineage>
</organism>
<evidence type="ECO:0000313" key="3">
    <source>
        <dbReference type="Proteomes" id="UP001151760"/>
    </source>
</evidence>
<evidence type="ECO:0000259" key="1">
    <source>
        <dbReference type="Pfam" id="PF22936"/>
    </source>
</evidence>
<sequence>MKNFIMLHYGMPGTLGFDCRGLNPHNPQGNVASIQKMITLCIVKQRLQMKAGRDFQIIMVKMHDGTVRTIQDVRHVKGLKKNLLSLGKWLSGWNEDSCCEIKLLPGLQVSIDKEQVENGIIELYFVRTEYQLADMFTKALSEDRFQYLVRRIGMRCLTPAELEVLTNESA</sequence>
<reference evidence="2" key="1">
    <citation type="journal article" date="2022" name="Int. J. Mol. Sci.">
        <title>Draft Genome of Tanacetum Coccineum: Genomic Comparison of Closely Related Tanacetum-Family Plants.</title>
        <authorList>
            <person name="Yamashiro T."/>
            <person name="Shiraishi A."/>
            <person name="Nakayama K."/>
            <person name="Satake H."/>
        </authorList>
    </citation>
    <scope>NUCLEOTIDE SEQUENCE</scope>
</reference>
<dbReference type="EMBL" id="BQNB010019262">
    <property type="protein sequence ID" value="GJT83435.1"/>
    <property type="molecule type" value="Genomic_DNA"/>
</dbReference>